<organism evidence="1 2">
    <name type="scientific">Paxillus rubicundulus Ve08.2h10</name>
    <dbReference type="NCBI Taxonomy" id="930991"/>
    <lineage>
        <taxon>Eukaryota</taxon>
        <taxon>Fungi</taxon>
        <taxon>Dikarya</taxon>
        <taxon>Basidiomycota</taxon>
        <taxon>Agaricomycotina</taxon>
        <taxon>Agaricomycetes</taxon>
        <taxon>Agaricomycetidae</taxon>
        <taxon>Boletales</taxon>
        <taxon>Paxilineae</taxon>
        <taxon>Paxillaceae</taxon>
        <taxon>Paxillus</taxon>
    </lineage>
</organism>
<gene>
    <name evidence="1" type="ORF">PAXRUDRAFT_29838</name>
</gene>
<evidence type="ECO:0000313" key="2">
    <source>
        <dbReference type="Proteomes" id="UP000054538"/>
    </source>
</evidence>
<proteinExistence type="predicted"/>
<dbReference type="Proteomes" id="UP000054538">
    <property type="component" value="Unassembled WGS sequence"/>
</dbReference>
<accession>A0A0D0DXT9</accession>
<protein>
    <submittedName>
        <fullName evidence="1">Uncharacterized protein</fullName>
    </submittedName>
</protein>
<dbReference type="HOGENOM" id="CLU_175702_0_0_1"/>
<evidence type="ECO:0000313" key="1">
    <source>
        <dbReference type="EMBL" id="KIL00424.1"/>
    </source>
</evidence>
<dbReference type="InParanoid" id="A0A0D0DXT9"/>
<keyword evidence="2" id="KW-1185">Reference proteome</keyword>
<reference evidence="1 2" key="1">
    <citation type="submission" date="2014-04" db="EMBL/GenBank/DDBJ databases">
        <authorList>
            <consortium name="DOE Joint Genome Institute"/>
            <person name="Kuo A."/>
            <person name="Kohler A."/>
            <person name="Jargeat P."/>
            <person name="Nagy L.G."/>
            <person name="Floudas D."/>
            <person name="Copeland A."/>
            <person name="Barry K.W."/>
            <person name="Cichocki N."/>
            <person name="Veneault-Fourrey C."/>
            <person name="LaButti K."/>
            <person name="Lindquist E.A."/>
            <person name="Lipzen A."/>
            <person name="Lundell T."/>
            <person name="Morin E."/>
            <person name="Murat C."/>
            <person name="Sun H."/>
            <person name="Tunlid A."/>
            <person name="Henrissat B."/>
            <person name="Grigoriev I.V."/>
            <person name="Hibbett D.S."/>
            <person name="Martin F."/>
            <person name="Nordberg H.P."/>
            <person name="Cantor M.N."/>
            <person name="Hua S.X."/>
        </authorList>
    </citation>
    <scope>NUCLEOTIDE SEQUENCE [LARGE SCALE GENOMIC DNA]</scope>
    <source>
        <strain evidence="1 2">Ve08.2h10</strain>
    </source>
</reference>
<dbReference type="EMBL" id="KN824834">
    <property type="protein sequence ID" value="KIL00424.1"/>
    <property type="molecule type" value="Genomic_DNA"/>
</dbReference>
<name>A0A0D0DXT9_9AGAM</name>
<reference evidence="2" key="2">
    <citation type="submission" date="2015-01" db="EMBL/GenBank/DDBJ databases">
        <title>Evolutionary Origins and Diversification of the Mycorrhizal Mutualists.</title>
        <authorList>
            <consortium name="DOE Joint Genome Institute"/>
            <consortium name="Mycorrhizal Genomics Consortium"/>
            <person name="Kohler A."/>
            <person name="Kuo A."/>
            <person name="Nagy L.G."/>
            <person name="Floudas D."/>
            <person name="Copeland A."/>
            <person name="Barry K.W."/>
            <person name="Cichocki N."/>
            <person name="Veneault-Fourrey C."/>
            <person name="LaButti K."/>
            <person name="Lindquist E.A."/>
            <person name="Lipzen A."/>
            <person name="Lundell T."/>
            <person name="Morin E."/>
            <person name="Murat C."/>
            <person name="Riley R."/>
            <person name="Ohm R."/>
            <person name="Sun H."/>
            <person name="Tunlid A."/>
            <person name="Henrissat B."/>
            <person name="Grigoriev I.V."/>
            <person name="Hibbett D.S."/>
            <person name="Martin F."/>
        </authorList>
    </citation>
    <scope>NUCLEOTIDE SEQUENCE [LARGE SCALE GENOMIC DNA]</scope>
    <source>
        <strain evidence="2">Ve08.2h10</strain>
    </source>
</reference>
<sequence length="84" mass="9360">MCHNIIDGRYHTPCSHFVHMSTQHQDCLRPNCLFSRRHVHPTGCKSHSCIRLMALPVKNPIRISPAACAICVAGNPATVRPMES</sequence>
<dbReference type="OrthoDB" id="3134980at2759"/>
<dbReference type="AlphaFoldDB" id="A0A0D0DXT9"/>